<reference evidence="1" key="1">
    <citation type="submission" date="2020-09" db="EMBL/GenBank/DDBJ databases">
        <title>Iningainema tapete sp. nov. (Scytonemataceae, Cyanobacteria) from greenhouses in central Florida (USA) produces two types of nodularin with biosynthetic potential for microcystin-LR and anabaenopeptins.</title>
        <authorList>
            <person name="Berthold D.E."/>
            <person name="Lefler F.W."/>
            <person name="Huang I.-S."/>
            <person name="Abdulla H."/>
            <person name="Zimba P.V."/>
            <person name="Laughinghouse H.D. IV."/>
        </authorList>
    </citation>
    <scope>NUCLEOTIDE SEQUENCE</scope>
    <source>
        <strain evidence="1">BLCCT55</strain>
    </source>
</reference>
<name>A0A8J6XED6_9CYAN</name>
<dbReference type="Proteomes" id="UP000629098">
    <property type="component" value="Unassembled WGS sequence"/>
</dbReference>
<evidence type="ECO:0000313" key="2">
    <source>
        <dbReference type="Proteomes" id="UP000629098"/>
    </source>
</evidence>
<protein>
    <submittedName>
        <fullName evidence="1">Uncharacterized protein</fullName>
    </submittedName>
</protein>
<dbReference type="AlphaFoldDB" id="A0A8J6XED6"/>
<comment type="caution">
    <text evidence="1">The sequence shown here is derived from an EMBL/GenBank/DDBJ whole genome shotgun (WGS) entry which is preliminary data.</text>
</comment>
<keyword evidence="2" id="KW-1185">Reference proteome</keyword>
<dbReference type="RefSeq" id="WP_190825118.1">
    <property type="nucleotide sequence ID" value="NZ_CAWPPI010000009.1"/>
</dbReference>
<sequence length="299" mass="33796">MTEKITPPNLQEAESLLADLFEEVKVKEGTLAGGERLGIGATAVQSLKETKVSFGNPRDKLILLKEETFKEIGIELTSSYRQQMRNADFYYMTVPVDLRPKPGVQFWRLYCQLDFSPKGEQEPIVRTIFPQSKWETLMKWGIGMDLGLNENLDWSVGVDATKIAEIVNLPGNLKANIASKNEFKAFIVIPDYAYEVGCFEITAQGEGNSTCYWRIEEPVIQKMVTVKFAIVFQVPKGCQSINLEGTAWAEANMDWLFADIRDVFSELADRFKNLLKSKNEAASQFALGDKEKWTLTLPK</sequence>
<organism evidence="1 2">
    <name type="scientific">Iningainema tapete BLCC-T55</name>
    <dbReference type="NCBI Taxonomy" id="2748662"/>
    <lineage>
        <taxon>Bacteria</taxon>
        <taxon>Bacillati</taxon>
        <taxon>Cyanobacteriota</taxon>
        <taxon>Cyanophyceae</taxon>
        <taxon>Nostocales</taxon>
        <taxon>Scytonemataceae</taxon>
        <taxon>Iningainema tapete</taxon>
    </lineage>
</organism>
<evidence type="ECO:0000313" key="1">
    <source>
        <dbReference type="EMBL" id="MBD2770831.1"/>
    </source>
</evidence>
<gene>
    <name evidence="1" type="ORF">ICL16_01495</name>
</gene>
<proteinExistence type="predicted"/>
<accession>A0A8J6XED6</accession>
<dbReference type="EMBL" id="JACXAE010000009">
    <property type="protein sequence ID" value="MBD2770831.1"/>
    <property type="molecule type" value="Genomic_DNA"/>
</dbReference>